<evidence type="ECO:0000313" key="3">
    <source>
        <dbReference type="EMBL" id="CAG8615674.1"/>
    </source>
</evidence>
<feature type="non-terminal residue" evidence="3">
    <location>
        <position position="244"/>
    </location>
</feature>
<feature type="transmembrane region" description="Helical" evidence="2">
    <location>
        <begin position="114"/>
        <end position="134"/>
    </location>
</feature>
<dbReference type="Proteomes" id="UP000789572">
    <property type="component" value="Unassembled WGS sequence"/>
</dbReference>
<evidence type="ECO:0000313" key="4">
    <source>
        <dbReference type="Proteomes" id="UP000789572"/>
    </source>
</evidence>
<feature type="compositionally biased region" description="Low complexity" evidence="1">
    <location>
        <begin position="26"/>
        <end position="42"/>
    </location>
</feature>
<feature type="transmembrane region" description="Helical" evidence="2">
    <location>
        <begin position="58"/>
        <end position="77"/>
    </location>
</feature>
<accession>A0A9N9CYC4</accession>
<feature type="region of interest" description="Disordered" evidence="1">
    <location>
        <begin position="22"/>
        <end position="50"/>
    </location>
</feature>
<keyword evidence="2" id="KW-1133">Transmembrane helix</keyword>
<dbReference type="OrthoDB" id="2399569at2759"/>
<reference evidence="3" key="1">
    <citation type="submission" date="2021-06" db="EMBL/GenBank/DDBJ databases">
        <authorList>
            <person name="Kallberg Y."/>
            <person name="Tangrot J."/>
            <person name="Rosling A."/>
        </authorList>
    </citation>
    <scope>NUCLEOTIDE SEQUENCE</scope>
    <source>
        <strain evidence="3">IA702</strain>
    </source>
</reference>
<sequence>NENWLDKVYRNLLDMRHSRIHTKSDSITSQPSESPLSSGSSPTARPSRDLTPEEQKQNFQLLITPIIFVYNILYAITSKIVSIILYCLTPVFFILSVLYHIFLHAPYTVVKRIFTVFYPLYVFCTVAAIIGTFVGGVAGWFSEIIVSVLNAPVGAIISDQESKRAKARRRAAILASLKERHGNRLPDELRDKLINAQQGLRERRGYNGVSEGFSASSYGDRIRYGDRYISNQQPLSGGGVVVGN</sequence>
<proteinExistence type="predicted"/>
<keyword evidence="2" id="KW-0812">Transmembrane</keyword>
<organism evidence="3 4">
    <name type="scientific">Paraglomus occultum</name>
    <dbReference type="NCBI Taxonomy" id="144539"/>
    <lineage>
        <taxon>Eukaryota</taxon>
        <taxon>Fungi</taxon>
        <taxon>Fungi incertae sedis</taxon>
        <taxon>Mucoromycota</taxon>
        <taxon>Glomeromycotina</taxon>
        <taxon>Glomeromycetes</taxon>
        <taxon>Paraglomerales</taxon>
        <taxon>Paraglomeraceae</taxon>
        <taxon>Paraglomus</taxon>
    </lineage>
</organism>
<keyword evidence="2" id="KW-0472">Membrane</keyword>
<evidence type="ECO:0000256" key="2">
    <source>
        <dbReference type="SAM" id="Phobius"/>
    </source>
</evidence>
<gene>
    <name evidence="3" type="ORF">POCULU_LOCUS8169</name>
</gene>
<dbReference type="AlphaFoldDB" id="A0A9N9CYC4"/>
<evidence type="ECO:0000256" key="1">
    <source>
        <dbReference type="SAM" id="MobiDB-lite"/>
    </source>
</evidence>
<comment type="caution">
    <text evidence="3">The sequence shown here is derived from an EMBL/GenBank/DDBJ whole genome shotgun (WGS) entry which is preliminary data.</text>
</comment>
<keyword evidence="4" id="KW-1185">Reference proteome</keyword>
<protein>
    <submittedName>
        <fullName evidence="3">7467_t:CDS:1</fullName>
    </submittedName>
</protein>
<dbReference type="EMBL" id="CAJVPJ010002208">
    <property type="protein sequence ID" value="CAG8615674.1"/>
    <property type="molecule type" value="Genomic_DNA"/>
</dbReference>
<name>A0A9N9CYC4_9GLOM</name>
<feature type="transmembrane region" description="Helical" evidence="2">
    <location>
        <begin position="83"/>
        <end position="102"/>
    </location>
</feature>